<gene>
    <name evidence="3" type="ORF">Tci_683971</name>
</gene>
<proteinExistence type="predicted"/>
<protein>
    <submittedName>
        <fullName evidence="3">Putative ribonuclease H-like domain-containing protein</fullName>
    </submittedName>
</protein>
<feature type="domain" description="Retroviral polymerase SH3-like" evidence="2">
    <location>
        <begin position="3"/>
        <end position="43"/>
    </location>
</feature>
<name>A0A699KYE1_TANCI</name>
<reference evidence="3" key="1">
    <citation type="journal article" date="2019" name="Sci. Rep.">
        <title>Draft genome of Tanacetum cinerariifolium, the natural source of mosquito coil.</title>
        <authorList>
            <person name="Yamashiro T."/>
            <person name="Shiraishi A."/>
            <person name="Satake H."/>
            <person name="Nakayama K."/>
        </authorList>
    </citation>
    <scope>NUCLEOTIDE SEQUENCE</scope>
</reference>
<feature type="compositionally biased region" description="Basic and acidic residues" evidence="1">
    <location>
        <begin position="74"/>
        <end position="96"/>
    </location>
</feature>
<evidence type="ECO:0000259" key="2">
    <source>
        <dbReference type="Pfam" id="PF25597"/>
    </source>
</evidence>
<dbReference type="Pfam" id="PF25597">
    <property type="entry name" value="SH3_retrovirus"/>
    <property type="match status" value="1"/>
</dbReference>
<feature type="region of interest" description="Disordered" evidence="1">
    <location>
        <begin position="73"/>
        <end position="115"/>
    </location>
</feature>
<feature type="non-terminal residue" evidence="3">
    <location>
        <position position="1"/>
    </location>
</feature>
<dbReference type="EMBL" id="BKCJ010556342">
    <property type="protein sequence ID" value="GFB12000.1"/>
    <property type="molecule type" value="Genomic_DNA"/>
</dbReference>
<sequence>DHLGKYNGKADEGFFVGYSLNSKAFRVFNSRTRNVEENLHIRFSGCSPNVVGSGPDWLFDIDALTKTMNYESISSHDDGFKPSSDDGNKVDEDPSKGNECYDQEKENNVNNTNNVNTVSSTVNVAGINEVNVVGELPFDPDMPALEDIGTFDFSNEDEDDSDMVDMKNLETTIQVSPAPTTRIHKDHPFDQMIRDLQSATQTRNMTKNLEEHEFVSTIQQRTNHKDLQNCLFAWFLSQEEPKSKAFRVFNSRTRNVEENLHIRFSGCSPNVVGSGPDWLFDIDALTKTMNYESIVAGTQYNSFAGTKASNNA</sequence>
<dbReference type="AlphaFoldDB" id="A0A699KYE1"/>
<evidence type="ECO:0000313" key="3">
    <source>
        <dbReference type="EMBL" id="GFB12000.1"/>
    </source>
</evidence>
<comment type="caution">
    <text evidence="3">The sequence shown here is derived from an EMBL/GenBank/DDBJ whole genome shotgun (WGS) entry which is preliminary data.</text>
</comment>
<organism evidence="3">
    <name type="scientific">Tanacetum cinerariifolium</name>
    <name type="common">Dalmatian daisy</name>
    <name type="synonym">Chrysanthemum cinerariifolium</name>
    <dbReference type="NCBI Taxonomy" id="118510"/>
    <lineage>
        <taxon>Eukaryota</taxon>
        <taxon>Viridiplantae</taxon>
        <taxon>Streptophyta</taxon>
        <taxon>Embryophyta</taxon>
        <taxon>Tracheophyta</taxon>
        <taxon>Spermatophyta</taxon>
        <taxon>Magnoliopsida</taxon>
        <taxon>eudicotyledons</taxon>
        <taxon>Gunneridae</taxon>
        <taxon>Pentapetalae</taxon>
        <taxon>asterids</taxon>
        <taxon>campanulids</taxon>
        <taxon>Asterales</taxon>
        <taxon>Asteraceae</taxon>
        <taxon>Asteroideae</taxon>
        <taxon>Anthemideae</taxon>
        <taxon>Anthemidinae</taxon>
        <taxon>Tanacetum</taxon>
    </lineage>
</organism>
<evidence type="ECO:0000256" key="1">
    <source>
        <dbReference type="SAM" id="MobiDB-lite"/>
    </source>
</evidence>
<dbReference type="InterPro" id="IPR057670">
    <property type="entry name" value="SH3_retrovirus"/>
</dbReference>
<accession>A0A699KYE1</accession>